<dbReference type="EMBL" id="JACHMH010000001">
    <property type="protein sequence ID" value="MBB4677189.1"/>
    <property type="molecule type" value="Genomic_DNA"/>
</dbReference>
<proteinExistence type="predicted"/>
<dbReference type="GO" id="GO:0003723">
    <property type="term" value="F:RNA binding"/>
    <property type="evidence" value="ECO:0007669"/>
    <property type="project" value="InterPro"/>
</dbReference>
<keyword evidence="4" id="KW-1185">Reference proteome</keyword>
<dbReference type="InterPro" id="IPR010147">
    <property type="entry name" value="CRISPR-assoc_prot_CasD"/>
</dbReference>
<gene>
    <name evidence="3" type="ORF">HNR67_003307</name>
</gene>
<dbReference type="RefSeq" id="WP_185003122.1">
    <property type="nucleotide sequence ID" value="NZ_BAAAUI010000055.1"/>
</dbReference>
<reference evidence="3 4" key="1">
    <citation type="submission" date="2020-08" db="EMBL/GenBank/DDBJ databases">
        <title>Sequencing the genomes of 1000 actinobacteria strains.</title>
        <authorList>
            <person name="Klenk H.-P."/>
        </authorList>
    </citation>
    <scope>NUCLEOTIDE SEQUENCE [LARGE SCALE GENOMIC DNA]</scope>
    <source>
        <strain evidence="3 4">DSM 44230</strain>
    </source>
</reference>
<dbReference type="GO" id="GO:0051607">
    <property type="term" value="P:defense response to virus"/>
    <property type="evidence" value="ECO:0007669"/>
    <property type="project" value="UniProtKB-KW"/>
</dbReference>
<dbReference type="NCBIfam" id="TIGR02593">
    <property type="entry name" value="CRISPR_cas5"/>
    <property type="match status" value="1"/>
</dbReference>
<name>A0A7W7C9S9_9PSEU</name>
<evidence type="ECO:0000256" key="1">
    <source>
        <dbReference type="ARBA" id="ARBA00023118"/>
    </source>
</evidence>
<dbReference type="NCBIfam" id="TIGR01868">
    <property type="entry name" value="casD_Cas5e"/>
    <property type="match status" value="1"/>
</dbReference>
<protein>
    <submittedName>
        <fullName evidence="3">CRISPR system Cascade subunit CasD</fullName>
    </submittedName>
</protein>
<sequence length="242" mass="26687">MSCLLLRLAAPLQSWGTSSRFTRRNTDRAPSRSGVLGLLAAATGRRRTDPLEELLELRIGVRIEQPGQLERDFQTARSLDGQTSMPLSYRFYLADAVFAVAVYGPDPLLETLTQALRAPAFPLFLGRRSCPPAGVLLHGVHDGDVAQVLADAPWLASKWVQKQHRAPTVTLDTVADCPATEARAELVRDEPISFDPRHRQYAWRSVLKTPVTIPNPMHRSPMPTAAQAGGGHDPMAFFEEPF</sequence>
<accession>A0A7W7C9S9</accession>
<dbReference type="InterPro" id="IPR013422">
    <property type="entry name" value="CRISPR-assoc_prot_Cas5_N"/>
</dbReference>
<comment type="caution">
    <text evidence="3">The sequence shown here is derived from an EMBL/GenBank/DDBJ whole genome shotgun (WGS) entry which is preliminary data.</text>
</comment>
<dbReference type="AlphaFoldDB" id="A0A7W7C9S9"/>
<feature type="region of interest" description="Disordered" evidence="2">
    <location>
        <begin position="214"/>
        <end position="233"/>
    </location>
</feature>
<dbReference type="CDD" id="cd09756">
    <property type="entry name" value="Cas5_I-E"/>
    <property type="match status" value="1"/>
</dbReference>
<dbReference type="Pfam" id="PF09704">
    <property type="entry name" value="Cas_Cas5d"/>
    <property type="match status" value="1"/>
</dbReference>
<dbReference type="GO" id="GO:0043571">
    <property type="term" value="P:maintenance of CRISPR repeat elements"/>
    <property type="evidence" value="ECO:0007669"/>
    <property type="project" value="InterPro"/>
</dbReference>
<organism evidence="3 4">
    <name type="scientific">Crossiella cryophila</name>
    <dbReference type="NCBI Taxonomy" id="43355"/>
    <lineage>
        <taxon>Bacteria</taxon>
        <taxon>Bacillati</taxon>
        <taxon>Actinomycetota</taxon>
        <taxon>Actinomycetes</taxon>
        <taxon>Pseudonocardiales</taxon>
        <taxon>Pseudonocardiaceae</taxon>
        <taxon>Crossiella</taxon>
    </lineage>
</organism>
<keyword evidence="1" id="KW-0051">Antiviral defense</keyword>
<evidence type="ECO:0000256" key="2">
    <source>
        <dbReference type="SAM" id="MobiDB-lite"/>
    </source>
</evidence>
<evidence type="ECO:0000313" key="3">
    <source>
        <dbReference type="EMBL" id="MBB4677189.1"/>
    </source>
</evidence>
<evidence type="ECO:0000313" key="4">
    <source>
        <dbReference type="Proteomes" id="UP000533598"/>
    </source>
</evidence>
<dbReference type="Proteomes" id="UP000533598">
    <property type="component" value="Unassembled WGS sequence"/>
</dbReference>
<dbReference type="InterPro" id="IPR021124">
    <property type="entry name" value="CRISPR-assoc_prot_Cas5"/>
</dbReference>
<dbReference type="Gene3D" id="3.30.70.2660">
    <property type="match status" value="1"/>
</dbReference>